<dbReference type="Proteomes" id="UP001583177">
    <property type="component" value="Unassembled WGS sequence"/>
</dbReference>
<reference evidence="8 9" key="1">
    <citation type="journal article" date="2024" name="IMA Fungus">
        <title>IMA Genome - F19 : A genome assembly and annotation guide to empower mycologists, including annotated draft genome sequences of Ceratocystis pirilliformis, Diaporthe australafricana, Fusarium ophioides, Paecilomyces lecythidis, and Sporothrix stenoceras.</title>
        <authorList>
            <person name="Aylward J."/>
            <person name="Wilson A.M."/>
            <person name="Visagie C.M."/>
            <person name="Spraker J."/>
            <person name="Barnes I."/>
            <person name="Buitendag C."/>
            <person name="Ceriani C."/>
            <person name="Del Mar Angel L."/>
            <person name="du Plessis D."/>
            <person name="Fuchs T."/>
            <person name="Gasser K."/>
            <person name="Kramer D."/>
            <person name="Li W."/>
            <person name="Munsamy K."/>
            <person name="Piso A."/>
            <person name="Price J.L."/>
            <person name="Sonnekus B."/>
            <person name="Thomas C."/>
            <person name="van der Nest A."/>
            <person name="van Dijk A."/>
            <person name="van Heerden A."/>
            <person name="van Vuuren N."/>
            <person name="Yilmaz N."/>
            <person name="Duong T.A."/>
            <person name="van der Merwe N.A."/>
            <person name="Wingfield M.J."/>
            <person name="Wingfield B.D."/>
        </authorList>
    </citation>
    <scope>NUCLEOTIDE SEQUENCE [LARGE SCALE GENOMIC DNA]</scope>
    <source>
        <strain evidence="8 9">CMW 18300</strain>
    </source>
</reference>
<dbReference type="InterPro" id="IPR002401">
    <property type="entry name" value="Cyt_P450_E_grp-I"/>
</dbReference>
<evidence type="ECO:0000256" key="7">
    <source>
        <dbReference type="ARBA" id="ARBA00023033"/>
    </source>
</evidence>
<keyword evidence="7" id="KW-0503">Monooxygenase</keyword>
<dbReference type="PRINTS" id="PR00385">
    <property type="entry name" value="P450"/>
</dbReference>
<keyword evidence="3" id="KW-0349">Heme</keyword>
<protein>
    <recommendedName>
        <fullName evidence="10">Isotrichodermin C-15 hydroxylase</fullName>
    </recommendedName>
</protein>
<evidence type="ECO:0000256" key="5">
    <source>
        <dbReference type="ARBA" id="ARBA00023002"/>
    </source>
</evidence>
<keyword evidence="6" id="KW-0408">Iron</keyword>
<sequence>MASLFSAPFTGLALRSKVLGIGRLFRPIQNIHGTQEPQLLADTGLTEDLHFHAASGQLFGASEGDDTLRKSWFPPLLIWKDHTVMGRGTIVVITVKTMSVTRLILRNFSGHAFNTHGIDIISDPNDSAYIYIVAVNHLPNPDYYDSPTQPKGSTVPKARSRLEIFHHKINSLEATHLRSIWHPLIRTPNDVLFKSLTEIYVTNDHYHREGPSRLLEEVAYGSMGQSTDLVHVRLLANAPSSALPAKEHFSDTSGVTAEVANVIDMNNGLGHGKIPSEIMVVRSSSGQLLLSHVDEEHPPKLKIDETIQLESTLDNPSYFSDIYAEETGRDASGYVLAGLARAITFPLAGEVIPVMLMSYVISSIIYNLFISPLSSIPGPKLWAVSEIFFSRLLMSGTGHKQLAELHKRYGEVVRVSPVQVSFNNPKVWKEVYGHRKAGEVENQKDPAFYKLASPSVIEAETSEDHGRQRRIMSHAFSAQALLEQQPLISRYVDLLIKRLKEQSQEKGTAVNIVKWYDFTTFDLVADLSFGEPFGCLEQSNYHPWVSLIFAGVKQAVFLIQIRRFIPSIDLLLQRFGKALLAKLEQHHELTNAKVAKRMATKTDRPDFMQAMLVKNDDGNEVSKLHHDPTASNLRMASNRLRRKKMPLAEIRQNSSLLIIAGSETTATALAGATYLLCTNPEAKAKLIEEVRSTFASEDGINLLSVQRLKYMAAVLDEALRMFSPIPGPAPRKVHAGGDVFCGHFLPEGTIVNVWQWIQNYNPENFKWPGLFIPERWLGDERFANDKKDAFQPFALGARNCIGKK</sequence>
<comment type="cofactor">
    <cofactor evidence="1">
        <name>heme</name>
        <dbReference type="ChEBI" id="CHEBI:30413"/>
    </cofactor>
</comment>
<dbReference type="InterPro" id="IPR001128">
    <property type="entry name" value="Cyt_P450"/>
</dbReference>
<evidence type="ECO:0000256" key="3">
    <source>
        <dbReference type="ARBA" id="ARBA00022617"/>
    </source>
</evidence>
<proteinExistence type="inferred from homology"/>
<comment type="similarity">
    <text evidence="2">Belongs to the cytochrome P450 family.</text>
</comment>
<evidence type="ECO:0000256" key="6">
    <source>
        <dbReference type="ARBA" id="ARBA00023004"/>
    </source>
</evidence>
<dbReference type="SUPFAM" id="SSF48264">
    <property type="entry name" value="Cytochrome P450"/>
    <property type="match status" value="1"/>
</dbReference>
<evidence type="ECO:0008006" key="10">
    <source>
        <dbReference type="Google" id="ProtNLM"/>
    </source>
</evidence>
<evidence type="ECO:0000256" key="4">
    <source>
        <dbReference type="ARBA" id="ARBA00022723"/>
    </source>
</evidence>
<evidence type="ECO:0000313" key="9">
    <source>
        <dbReference type="Proteomes" id="UP001583177"/>
    </source>
</evidence>
<dbReference type="PANTHER" id="PTHR24305">
    <property type="entry name" value="CYTOCHROME P450"/>
    <property type="match status" value="1"/>
</dbReference>
<evidence type="ECO:0000313" key="8">
    <source>
        <dbReference type="EMBL" id="KAL1865337.1"/>
    </source>
</evidence>
<dbReference type="Gene3D" id="2.120.10.30">
    <property type="entry name" value="TolB, C-terminal domain"/>
    <property type="match status" value="1"/>
</dbReference>
<keyword evidence="9" id="KW-1185">Reference proteome</keyword>
<gene>
    <name evidence="8" type="ORF">Daus18300_007227</name>
</gene>
<dbReference type="Gene3D" id="1.10.630.10">
    <property type="entry name" value="Cytochrome P450"/>
    <property type="match status" value="1"/>
</dbReference>
<evidence type="ECO:0000256" key="1">
    <source>
        <dbReference type="ARBA" id="ARBA00001971"/>
    </source>
</evidence>
<dbReference type="InterPro" id="IPR036396">
    <property type="entry name" value="Cyt_P450_sf"/>
</dbReference>
<accession>A0ABR3WNX6</accession>
<dbReference type="Pfam" id="PF00067">
    <property type="entry name" value="p450"/>
    <property type="match status" value="1"/>
</dbReference>
<dbReference type="EMBL" id="JAWRVE010000062">
    <property type="protein sequence ID" value="KAL1865337.1"/>
    <property type="molecule type" value="Genomic_DNA"/>
</dbReference>
<dbReference type="PRINTS" id="PR00463">
    <property type="entry name" value="EP450I"/>
</dbReference>
<dbReference type="InterPro" id="IPR011042">
    <property type="entry name" value="6-blade_b-propeller_TolB-like"/>
</dbReference>
<evidence type="ECO:0000256" key="2">
    <source>
        <dbReference type="ARBA" id="ARBA00010617"/>
    </source>
</evidence>
<organism evidence="8 9">
    <name type="scientific">Diaporthe australafricana</name>
    <dbReference type="NCBI Taxonomy" id="127596"/>
    <lineage>
        <taxon>Eukaryota</taxon>
        <taxon>Fungi</taxon>
        <taxon>Dikarya</taxon>
        <taxon>Ascomycota</taxon>
        <taxon>Pezizomycotina</taxon>
        <taxon>Sordariomycetes</taxon>
        <taxon>Sordariomycetidae</taxon>
        <taxon>Diaporthales</taxon>
        <taxon>Diaporthaceae</taxon>
        <taxon>Diaporthe</taxon>
    </lineage>
</organism>
<comment type="caution">
    <text evidence="8">The sequence shown here is derived from an EMBL/GenBank/DDBJ whole genome shotgun (WGS) entry which is preliminary data.</text>
</comment>
<dbReference type="PANTHER" id="PTHR24305:SF29">
    <property type="entry name" value="BENZOATE-PARA-HYDROXYLASE"/>
    <property type="match status" value="1"/>
</dbReference>
<name>A0ABR3WNX6_9PEZI</name>
<keyword evidence="4" id="KW-0479">Metal-binding</keyword>
<keyword evidence="5" id="KW-0560">Oxidoreductase</keyword>
<dbReference type="CDD" id="cd11058">
    <property type="entry name" value="CYP60B-like"/>
    <property type="match status" value="1"/>
</dbReference>
<dbReference type="InterPro" id="IPR050121">
    <property type="entry name" value="Cytochrome_P450_monoxygenase"/>
</dbReference>